<evidence type="ECO:0000256" key="2">
    <source>
        <dbReference type="ARBA" id="ARBA00012483"/>
    </source>
</evidence>
<dbReference type="FunFam" id="3.30.200.20:FF:000162">
    <property type="entry name" value="Adenine nucleotide alpha hydrolase-like domain kinase"/>
    <property type="match status" value="1"/>
</dbReference>
<accession>A0AAD8MD77</accession>
<evidence type="ECO:0000256" key="6">
    <source>
        <dbReference type="SAM" id="MobiDB-lite"/>
    </source>
</evidence>
<protein>
    <recommendedName>
        <fullName evidence="2">RING-type E3 ubiquitin transferase</fullName>
        <ecNumber evidence="2">2.3.2.27</ecNumber>
    </recommendedName>
</protein>
<evidence type="ECO:0000313" key="9">
    <source>
        <dbReference type="Proteomes" id="UP001237642"/>
    </source>
</evidence>
<dbReference type="InterPro" id="IPR006016">
    <property type="entry name" value="UspA"/>
</dbReference>
<reference evidence="8" key="1">
    <citation type="submission" date="2023-02" db="EMBL/GenBank/DDBJ databases">
        <title>Genome of toxic invasive species Heracleum sosnowskyi carries increased number of genes despite the absence of recent whole-genome duplications.</title>
        <authorList>
            <person name="Schelkunov M."/>
            <person name="Shtratnikova V."/>
            <person name="Makarenko M."/>
            <person name="Klepikova A."/>
            <person name="Omelchenko D."/>
            <person name="Novikova G."/>
            <person name="Obukhova E."/>
            <person name="Bogdanov V."/>
            <person name="Penin A."/>
            <person name="Logacheva M."/>
        </authorList>
    </citation>
    <scope>NUCLEOTIDE SEQUENCE</scope>
    <source>
        <strain evidence="8">Hsosn_3</strain>
        <tissue evidence="8">Leaf</tissue>
    </source>
</reference>
<proteinExistence type="predicted"/>
<dbReference type="EC" id="2.3.2.27" evidence="2"/>
<dbReference type="CDD" id="cd14066">
    <property type="entry name" value="STKc_IRAK"/>
    <property type="match status" value="1"/>
</dbReference>
<dbReference type="InterPro" id="IPR014729">
    <property type="entry name" value="Rossmann-like_a/b/a_fold"/>
</dbReference>
<dbReference type="InterPro" id="IPR000719">
    <property type="entry name" value="Prot_kinase_dom"/>
</dbReference>
<feature type="compositionally biased region" description="Basic and acidic residues" evidence="6">
    <location>
        <begin position="667"/>
        <end position="679"/>
    </location>
</feature>
<gene>
    <name evidence="8" type="ORF">POM88_034030</name>
</gene>
<dbReference type="InterPro" id="IPR011009">
    <property type="entry name" value="Kinase-like_dom_sf"/>
</dbReference>
<dbReference type="SUPFAM" id="SSF52402">
    <property type="entry name" value="Adenine nucleotide alpha hydrolases-like"/>
    <property type="match status" value="1"/>
</dbReference>
<dbReference type="Gene3D" id="3.40.50.620">
    <property type="entry name" value="HUPs"/>
    <property type="match status" value="1"/>
</dbReference>
<dbReference type="Pfam" id="PF07714">
    <property type="entry name" value="PK_Tyr_Ser-Thr"/>
    <property type="match status" value="1"/>
</dbReference>
<reference evidence="8" key="2">
    <citation type="submission" date="2023-05" db="EMBL/GenBank/DDBJ databases">
        <authorList>
            <person name="Schelkunov M.I."/>
        </authorList>
    </citation>
    <scope>NUCLEOTIDE SEQUENCE</scope>
    <source>
        <strain evidence="8">Hsosn_3</strain>
        <tissue evidence="8">Leaf</tissue>
    </source>
</reference>
<evidence type="ECO:0000256" key="3">
    <source>
        <dbReference type="ARBA" id="ARBA00022741"/>
    </source>
</evidence>
<dbReference type="PROSITE" id="PS00108">
    <property type="entry name" value="PROTEIN_KINASE_ST"/>
    <property type="match status" value="1"/>
</dbReference>
<dbReference type="Proteomes" id="UP001237642">
    <property type="component" value="Unassembled WGS sequence"/>
</dbReference>
<evidence type="ECO:0000256" key="5">
    <source>
        <dbReference type="ARBA" id="ARBA00022840"/>
    </source>
</evidence>
<dbReference type="PANTHER" id="PTHR45647:SF93">
    <property type="entry name" value="KINASE WITH ADENINE NUCLEOTIDE ALPHA HYDROLASES-LIKE DOMAIN-CONTAINING PROTEIN"/>
    <property type="match status" value="1"/>
</dbReference>
<dbReference type="SUPFAM" id="SSF56112">
    <property type="entry name" value="Protein kinase-like (PK-like)"/>
    <property type="match status" value="1"/>
</dbReference>
<organism evidence="8 9">
    <name type="scientific">Heracleum sosnowskyi</name>
    <dbReference type="NCBI Taxonomy" id="360622"/>
    <lineage>
        <taxon>Eukaryota</taxon>
        <taxon>Viridiplantae</taxon>
        <taxon>Streptophyta</taxon>
        <taxon>Embryophyta</taxon>
        <taxon>Tracheophyta</taxon>
        <taxon>Spermatophyta</taxon>
        <taxon>Magnoliopsida</taxon>
        <taxon>eudicotyledons</taxon>
        <taxon>Gunneridae</taxon>
        <taxon>Pentapetalae</taxon>
        <taxon>asterids</taxon>
        <taxon>campanulids</taxon>
        <taxon>Apiales</taxon>
        <taxon>Apiaceae</taxon>
        <taxon>Apioideae</taxon>
        <taxon>apioid superclade</taxon>
        <taxon>Tordylieae</taxon>
        <taxon>Tordyliinae</taxon>
        <taxon>Heracleum</taxon>
    </lineage>
</organism>
<dbReference type="InterPro" id="IPR001245">
    <property type="entry name" value="Ser-Thr/Tyr_kinase_cat_dom"/>
</dbReference>
<feature type="compositionally biased region" description="Low complexity" evidence="6">
    <location>
        <begin position="646"/>
        <end position="663"/>
    </location>
</feature>
<feature type="region of interest" description="Disordered" evidence="6">
    <location>
        <begin position="639"/>
        <end position="679"/>
    </location>
</feature>
<keyword evidence="3" id="KW-0547">Nucleotide-binding</keyword>
<sequence>MSNPLPPEDESLGDSSPANNVVAVAISKNKSSQNAARWAINNLLIRNADSPALVLIHVKKQNDSADIDSTNSDANGESIENETSKLIKTFSTYCTRKGFKPEGVVLEDNDVSKSLLQYINEKRINKIVLGASTGDVASMVKESAPEFCSVYVVANDKLQSVQPATLNAENLSNPETMLPDVSVENSKQDNFVSCQSPGDDKDFQEPPGSVIVAQNVSSNTSSEINKDETQPFSPKYSDAELKRVKHELKQTIGMYKSACREAARAKKMVKEIQQWKQKEAPKYEQARLAHEAALVLAKVEKVKCRAANEAAEKANRLADMEAQRRLYAELKVRKDVEAKKRALNVLSKNDVRYRKYSLEEIEAATDKFSESLMIGEGGYGPVYKGKLDHTGVAIKVLRSGSAAAQGKRQFQQEIEVLSSMRHPNMVLLLGACPKYGCLVYEYMNYGSLEDRLFRKGNTPSIPWRIRFKIAAEIATGLLFLHNAKPEPLVHRDLKPANILLDRNYTCKISDVGLSRLVPAAVADNVSQYRMTAAAGTFCYIDPEYQQTGRLCVKSDVYSFGIMLLQIVTARPPMGLTHHVEKAIAEGAFERILDPSVPDWPVEEALSFAKLALKCSELKRKDRPNLGSVVLPELSRLREFGKRKSSHSPANSSPNSSPSESSVNALQETKEKVDTSSEER</sequence>
<dbReference type="Pfam" id="PF00582">
    <property type="entry name" value="Usp"/>
    <property type="match status" value="1"/>
</dbReference>
<keyword evidence="5" id="KW-0067">ATP-binding</keyword>
<name>A0AAD8MD77_9APIA</name>
<dbReference type="InterPro" id="IPR051348">
    <property type="entry name" value="U-box_ubiquitin_ligases"/>
</dbReference>
<dbReference type="EMBL" id="JAUIZM010000008">
    <property type="protein sequence ID" value="KAK1367938.1"/>
    <property type="molecule type" value="Genomic_DNA"/>
</dbReference>
<comment type="catalytic activity">
    <reaction evidence="1">
        <text>S-ubiquitinyl-[E2 ubiquitin-conjugating enzyme]-L-cysteine + [acceptor protein]-L-lysine = [E2 ubiquitin-conjugating enzyme]-L-cysteine + N(6)-ubiquitinyl-[acceptor protein]-L-lysine.</text>
        <dbReference type="EC" id="2.3.2.27"/>
    </reaction>
</comment>
<dbReference type="AlphaFoldDB" id="A0AAD8MD77"/>
<dbReference type="GO" id="GO:0061630">
    <property type="term" value="F:ubiquitin protein ligase activity"/>
    <property type="evidence" value="ECO:0007669"/>
    <property type="project" value="UniProtKB-EC"/>
</dbReference>
<dbReference type="GO" id="GO:0004672">
    <property type="term" value="F:protein kinase activity"/>
    <property type="evidence" value="ECO:0007669"/>
    <property type="project" value="InterPro"/>
</dbReference>
<dbReference type="Gene3D" id="1.10.510.10">
    <property type="entry name" value="Transferase(Phosphotransferase) domain 1"/>
    <property type="match status" value="1"/>
</dbReference>
<keyword evidence="4" id="KW-0833">Ubl conjugation pathway</keyword>
<dbReference type="PROSITE" id="PS50011">
    <property type="entry name" value="PROTEIN_KINASE_DOM"/>
    <property type="match status" value="1"/>
</dbReference>
<evidence type="ECO:0000256" key="4">
    <source>
        <dbReference type="ARBA" id="ARBA00022786"/>
    </source>
</evidence>
<dbReference type="PANTHER" id="PTHR45647">
    <property type="entry name" value="OS02G0152300 PROTEIN"/>
    <property type="match status" value="1"/>
</dbReference>
<dbReference type="Gene3D" id="3.30.200.20">
    <property type="entry name" value="Phosphorylase Kinase, domain 1"/>
    <property type="match status" value="1"/>
</dbReference>
<evidence type="ECO:0000259" key="7">
    <source>
        <dbReference type="PROSITE" id="PS50011"/>
    </source>
</evidence>
<dbReference type="InterPro" id="IPR008271">
    <property type="entry name" value="Ser/Thr_kinase_AS"/>
</dbReference>
<comment type="caution">
    <text evidence="8">The sequence shown here is derived from an EMBL/GenBank/DDBJ whole genome shotgun (WGS) entry which is preliminary data.</text>
</comment>
<dbReference type="GO" id="GO:0005524">
    <property type="term" value="F:ATP binding"/>
    <property type="evidence" value="ECO:0007669"/>
    <property type="project" value="UniProtKB-KW"/>
</dbReference>
<keyword evidence="9" id="KW-1185">Reference proteome</keyword>
<dbReference type="SMART" id="SM00220">
    <property type="entry name" value="S_TKc"/>
    <property type="match status" value="1"/>
</dbReference>
<feature type="domain" description="Protein kinase" evidence="7">
    <location>
        <begin position="368"/>
        <end position="633"/>
    </location>
</feature>
<evidence type="ECO:0000313" key="8">
    <source>
        <dbReference type="EMBL" id="KAK1367938.1"/>
    </source>
</evidence>
<evidence type="ECO:0000256" key="1">
    <source>
        <dbReference type="ARBA" id="ARBA00000900"/>
    </source>
</evidence>